<dbReference type="Gene3D" id="1.10.3460.10">
    <property type="entry name" value="Chlorophyll a/b binding protein domain"/>
    <property type="match status" value="1"/>
</dbReference>
<dbReference type="GeneID" id="25731596"/>
<accession>A0A0D2LWG1</accession>
<keyword evidence="1 6" id="KW-0148">Chlorophyll</keyword>
<keyword evidence="9" id="KW-1185">Reference proteome</keyword>
<keyword evidence="7" id="KW-0472">Membrane</keyword>
<feature type="binding site" description="axial binding residue" evidence="6">
    <location>
        <position position="79"/>
    </location>
    <ligand>
        <name>chlorophyll b</name>
        <dbReference type="ChEBI" id="CHEBI:61721"/>
        <label>1</label>
    </ligand>
    <ligandPart>
        <name>Mg</name>
        <dbReference type="ChEBI" id="CHEBI:25107"/>
    </ligandPart>
</feature>
<dbReference type="AlphaFoldDB" id="A0A0D2LWG1"/>
<evidence type="ECO:0000256" key="7">
    <source>
        <dbReference type="RuleBase" id="RU363080"/>
    </source>
</evidence>
<feature type="binding site" evidence="6">
    <location>
        <position position="74"/>
    </location>
    <ligand>
        <name>chlorophyll a</name>
        <dbReference type="ChEBI" id="CHEBI:58416"/>
        <label>1</label>
    </ligand>
</feature>
<name>A0A0D2LWG1_9CHLO</name>
<dbReference type="GO" id="GO:0009523">
    <property type="term" value="C:photosystem II"/>
    <property type="evidence" value="ECO:0007669"/>
    <property type="project" value="UniProtKB-KW"/>
</dbReference>
<dbReference type="KEGG" id="mng:MNEG_14070"/>
<dbReference type="GO" id="GO:0009765">
    <property type="term" value="P:photosynthesis, light harvesting"/>
    <property type="evidence" value="ECO:0007669"/>
    <property type="project" value="InterPro"/>
</dbReference>
<dbReference type="EMBL" id="KK104453">
    <property type="protein sequence ID" value="KIY93891.1"/>
    <property type="molecule type" value="Genomic_DNA"/>
</dbReference>
<protein>
    <recommendedName>
        <fullName evidence="7">Chlorophyll a-b binding protein, chloroplastic</fullName>
    </recommendedName>
</protein>
<dbReference type="RefSeq" id="XP_013892911.1">
    <property type="nucleotide sequence ID" value="XM_014037457.1"/>
</dbReference>
<keyword evidence="4 7" id="KW-0934">Plastid</keyword>
<dbReference type="OrthoDB" id="423598at2759"/>
<keyword evidence="2 7" id="KW-0150">Chloroplast</keyword>
<feature type="transmembrane region" description="Helical" evidence="7">
    <location>
        <begin position="114"/>
        <end position="134"/>
    </location>
</feature>
<dbReference type="InterPro" id="IPR001344">
    <property type="entry name" value="Chloro_AB-bd_pln"/>
</dbReference>
<dbReference type="InterPro" id="IPR022796">
    <property type="entry name" value="Chloroa_b-bind"/>
</dbReference>
<comment type="subcellular location">
    <subcellularLocation>
        <location evidence="7">Plastid</location>
        <location evidence="7">Chloroplast thylakoid membrane</location>
    </subcellularLocation>
</comment>
<comment type="similarity">
    <text evidence="7">Belongs to the light-harvesting chlorophyll a/b-binding (LHC) protein family.</text>
</comment>
<keyword evidence="7" id="KW-0812">Transmembrane</keyword>
<evidence type="ECO:0000313" key="8">
    <source>
        <dbReference type="EMBL" id="KIY93891.1"/>
    </source>
</evidence>
<sequence length="164" mass="18098">MQLTHFNASAKAGVSRASSRRTTVRVQAAAARPSWFPGNKLPEHLDGTLVGDFGFDPLGLGVDKDKLRWYQQAELVHARFAMLGAAGILVPDLFHQIGAGGPAAQIPWYDHAKFEYYAPINALFGVQVLLFAWAELRRLQDIRNPGSVNQDPIFSQYRCVCACV</sequence>
<keyword evidence="3 7" id="KW-0602">Photosynthesis</keyword>
<dbReference type="GO" id="GO:0009535">
    <property type="term" value="C:chloroplast thylakoid membrane"/>
    <property type="evidence" value="ECO:0007669"/>
    <property type="project" value="UniProtKB-SubCell"/>
</dbReference>
<dbReference type="STRING" id="145388.A0A0D2LWG1"/>
<evidence type="ECO:0000256" key="3">
    <source>
        <dbReference type="ARBA" id="ARBA00022531"/>
    </source>
</evidence>
<evidence type="ECO:0000256" key="5">
    <source>
        <dbReference type="ARBA" id="ARBA00022991"/>
    </source>
</evidence>
<keyword evidence="7" id="KW-0604">Photosystem II</keyword>
<dbReference type="Proteomes" id="UP000054498">
    <property type="component" value="Unassembled WGS sequence"/>
</dbReference>
<evidence type="ECO:0000256" key="6">
    <source>
        <dbReference type="PIRSR" id="PIRSR601344-1"/>
    </source>
</evidence>
<evidence type="ECO:0000313" key="9">
    <source>
        <dbReference type="Proteomes" id="UP000054498"/>
    </source>
</evidence>
<dbReference type="SUPFAM" id="SSF103511">
    <property type="entry name" value="Chlorophyll a-b binding protein"/>
    <property type="match status" value="1"/>
</dbReference>
<dbReference type="Pfam" id="PF00504">
    <property type="entry name" value="Chloroa_b-bind"/>
    <property type="match status" value="1"/>
</dbReference>
<organism evidence="8 9">
    <name type="scientific">Monoraphidium neglectum</name>
    <dbReference type="NCBI Taxonomy" id="145388"/>
    <lineage>
        <taxon>Eukaryota</taxon>
        <taxon>Viridiplantae</taxon>
        <taxon>Chlorophyta</taxon>
        <taxon>core chlorophytes</taxon>
        <taxon>Chlorophyceae</taxon>
        <taxon>CS clade</taxon>
        <taxon>Sphaeropleales</taxon>
        <taxon>Selenastraceae</taxon>
        <taxon>Monoraphidium</taxon>
    </lineage>
</organism>
<keyword evidence="7" id="KW-0793">Thylakoid</keyword>
<dbReference type="GO" id="GO:0009522">
    <property type="term" value="C:photosystem I"/>
    <property type="evidence" value="ECO:0007669"/>
    <property type="project" value="UniProtKB-KW"/>
</dbReference>
<feature type="transmembrane region" description="Helical" evidence="7">
    <location>
        <begin position="76"/>
        <end position="94"/>
    </location>
</feature>
<dbReference type="GO" id="GO:0016168">
    <property type="term" value="F:chlorophyll binding"/>
    <property type="evidence" value="ECO:0007669"/>
    <property type="project" value="UniProtKB-KW"/>
</dbReference>
<keyword evidence="7" id="KW-0603">Photosystem I</keyword>
<dbReference type="PANTHER" id="PTHR21649">
    <property type="entry name" value="CHLOROPHYLL A/B BINDING PROTEIN"/>
    <property type="match status" value="1"/>
</dbReference>
<evidence type="ECO:0000256" key="1">
    <source>
        <dbReference type="ARBA" id="ARBA00022494"/>
    </source>
</evidence>
<comment type="function">
    <text evidence="7">The light-harvesting complex (LHC) functions as a light receptor, it captures and delivers excitation energy to photosystems with which it is closely associated.</text>
</comment>
<keyword evidence="5 7" id="KW-0157">Chromophore</keyword>
<keyword evidence="7" id="KW-1133">Transmembrane helix</keyword>
<gene>
    <name evidence="8" type="ORF">MNEG_14070</name>
</gene>
<evidence type="ECO:0000256" key="2">
    <source>
        <dbReference type="ARBA" id="ARBA00022528"/>
    </source>
</evidence>
<feature type="binding site" evidence="6">
    <location>
        <position position="77"/>
    </location>
    <ligand>
        <name>chlorophyll a</name>
        <dbReference type="ChEBI" id="CHEBI:58416"/>
        <label>1</label>
    </ligand>
</feature>
<evidence type="ECO:0000256" key="4">
    <source>
        <dbReference type="ARBA" id="ARBA00022640"/>
    </source>
</evidence>
<reference evidence="8 9" key="1">
    <citation type="journal article" date="2013" name="BMC Genomics">
        <title>Reconstruction of the lipid metabolism for the microalga Monoraphidium neglectum from its genome sequence reveals characteristics suitable for biofuel production.</title>
        <authorList>
            <person name="Bogen C."/>
            <person name="Al-Dilaimi A."/>
            <person name="Albersmeier A."/>
            <person name="Wichmann J."/>
            <person name="Grundmann M."/>
            <person name="Rupp O."/>
            <person name="Lauersen K.J."/>
            <person name="Blifernez-Klassen O."/>
            <person name="Kalinowski J."/>
            <person name="Goesmann A."/>
            <person name="Mussgnug J.H."/>
            <person name="Kruse O."/>
        </authorList>
    </citation>
    <scope>NUCLEOTIDE SEQUENCE [LARGE SCALE GENOMIC DNA]</scope>
    <source>
        <strain evidence="8 9">SAG 48.87</strain>
    </source>
</reference>
<proteinExistence type="inferred from homology"/>